<feature type="domain" description="N-acetyltransferase" evidence="3">
    <location>
        <begin position="2"/>
        <end position="165"/>
    </location>
</feature>
<dbReference type="Gene3D" id="3.40.630.30">
    <property type="match status" value="1"/>
</dbReference>
<dbReference type="GO" id="GO:0005840">
    <property type="term" value="C:ribosome"/>
    <property type="evidence" value="ECO:0007669"/>
    <property type="project" value="UniProtKB-KW"/>
</dbReference>
<reference evidence="4 5" key="1">
    <citation type="submission" date="2020-08" db="EMBL/GenBank/DDBJ databases">
        <title>Genomic Encyclopedia of Type Strains, Phase III (KMG-III): the genomes of soil and plant-associated and newly described type strains.</title>
        <authorList>
            <person name="Whitman W."/>
        </authorList>
    </citation>
    <scope>NUCLEOTIDE SEQUENCE [LARGE SCALE GENOMIC DNA]</scope>
    <source>
        <strain evidence="4 5">CECT 3265</strain>
    </source>
</reference>
<dbReference type="EMBL" id="JACHJG010000011">
    <property type="protein sequence ID" value="MBB4888900.1"/>
    <property type="molecule type" value="Genomic_DNA"/>
</dbReference>
<gene>
    <name evidence="4" type="ORF">FHS38_004975</name>
</gene>
<keyword evidence="4" id="KW-0689">Ribosomal protein</keyword>
<evidence type="ECO:0000313" key="5">
    <source>
        <dbReference type="Proteomes" id="UP000556436"/>
    </source>
</evidence>
<dbReference type="RefSeq" id="WP_184736875.1">
    <property type="nucleotide sequence ID" value="NZ_BMRW01000002.1"/>
</dbReference>
<dbReference type="PANTHER" id="PTHR43877">
    <property type="entry name" value="AMINOALKYLPHOSPHONATE N-ACETYLTRANSFERASE-RELATED-RELATED"/>
    <property type="match status" value="1"/>
</dbReference>
<dbReference type="SUPFAM" id="SSF55729">
    <property type="entry name" value="Acyl-CoA N-acyltransferases (Nat)"/>
    <property type="match status" value="1"/>
</dbReference>
<proteinExistence type="predicted"/>
<comment type="caution">
    <text evidence="4">The sequence shown here is derived from an EMBL/GenBank/DDBJ whole genome shotgun (WGS) entry which is preliminary data.</text>
</comment>
<dbReference type="PROSITE" id="PS51186">
    <property type="entry name" value="GNAT"/>
    <property type="match status" value="1"/>
</dbReference>
<evidence type="ECO:0000256" key="1">
    <source>
        <dbReference type="ARBA" id="ARBA00022679"/>
    </source>
</evidence>
<name>A0A7W7LET9_STRNE</name>
<sequence>MITIRGARPEDAAELVRLRRLMFADMSGRDAPGDWERDAEEIARRQLSARVPVLGAFVVDGDPALGAPHLAACAVGRLEERLPAPGHPTGRFGFVFTVCTDVRYRGRGFARATTEALLDWFAAQGVTRVDLHATPDAERLYRSLGFAEHSLALSLDLSHRRADPA</sequence>
<evidence type="ECO:0000259" key="3">
    <source>
        <dbReference type="PROSITE" id="PS51186"/>
    </source>
</evidence>
<dbReference type="Proteomes" id="UP000556436">
    <property type="component" value="Unassembled WGS sequence"/>
</dbReference>
<protein>
    <submittedName>
        <fullName evidence="4">Ribosomal protein S18 acetylase RimI-like enzyme</fullName>
    </submittedName>
</protein>
<keyword evidence="1" id="KW-0808">Transferase</keyword>
<dbReference type="InterPro" id="IPR000182">
    <property type="entry name" value="GNAT_dom"/>
</dbReference>
<dbReference type="GO" id="GO:0016747">
    <property type="term" value="F:acyltransferase activity, transferring groups other than amino-acyl groups"/>
    <property type="evidence" value="ECO:0007669"/>
    <property type="project" value="InterPro"/>
</dbReference>
<keyword evidence="5" id="KW-1185">Reference proteome</keyword>
<dbReference type="InterPro" id="IPR016181">
    <property type="entry name" value="Acyl_CoA_acyltransferase"/>
</dbReference>
<accession>A0A7W7LET9</accession>
<dbReference type="Pfam" id="PF00583">
    <property type="entry name" value="Acetyltransf_1"/>
    <property type="match status" value="1"/>
</dbReference>
<dbReference type="AlphaFoldDB" id="A0A7W7LET9"/>
<dbReference type="InterPro" id="IPR050832">
    <property type="entry name" value="Bact_Acetyltransf"/>
</dbReference>
<evidence type="ECO:0000256" key="2">
    <source>
        <dbReference type="ARBA" id="ARBA00023315"/>
    </source>
</evidence>
<keyword evidence="2" id="KW-0012">Acyltransferase</keyword>
<keyword evidence="4" id="KW-0687">Ribonucleoprotein</keyword>
<evidence type="ECO:0000313" key="4">
    <source>
        <dbReference type="EMBL" id="MBB4888900.1"/>
    </source>
</evidence>
<organism evidence="4 5">
    <name type="scientific">Streptomyces netropsis</name>
    <name type="common">Streptoverticillium netropsis</name>
    <dbReference type="NCBI Taxonomy" id="55404"/>
    <lineage>
        <taxon>Bacteria</taxon>
        <taxon>Bacillati</taxon>
        <taxon>Actinomycetota</taxon>
        <taxon>Actinomycetes</taxon>
        <taxon>Kitasatosporales</taxon>
        <taxon>Streptomycetaceae</taxon>
        <taxon>Streptomyces</taxon>
    </lineage>
</organism>
<dbReference type="CDD" id="cd04301">
    <property type="entry name" value="NAT_SF"/>
    <property type="match status" value="1"/>
</dbReference>